<dbReference type="InterPro" id="IPR000408">
    <property type="entry name" value="Reg_chr_condens"/>
</dbReference>
<dbReference type="SUPFAM" id="SSF50985">
    <property type="entry name" value="RCC1/BLIP-II"/>
    <property type="match status" value="1"/>
</dbReference>
<sequence>MANKRSYCWGLNDNGQIGDGTSGSENNRFSPTESLFLRPVQNRYIY</sequence>
<dbReference type="Pfam" id="PF00415">
    <property type="entry name" value="RCC1"/>
    <property type="match status" value="1"/>
</dbReference>
<gene>
    <name evidence="1" type="ORF">KOY48_04540</name>
</gene>
<proteinExistence type="predicted"/>
<dbReference type="KEGG" id="mnd:KOY48_04540"/>
<evidence type="ECO:0000313" key="2">
    <source>
        <dbReference type="Proteomes" id="UP000679129"/>
    </source>
</evidence>
<organism evidence="1 2">
    <name type="scientific">Candidatus Minimicrobia naudis</name>
    <dbReference type="NCBI Taxonomy" id="2841263"/>
    <lineage>
        <taxon>Bacteria</taxon>
        <taxon>Candidatus Saccharimonadota</taxon>
        <taxon>Candidatus Saccharimonadota incertae sedis</taxon>
        <taxon>Candidatus Minimicrobia</taxon>
    </lineage>
</organism>
<keyword evidence="2" id="KW-1185">Reference proteome</keyword>
<dbReference type="InterPro" id="IPR009091">
    <property type="entry name" value="RCC1/BLIP-II"/>
</dbReference>
<dbReference type="AlphaFoldDB" id="A0A8F1SBA4"/>
<name>A0A8F1SBA4_9BACT</name>
<dbReference type="Proteomes" id="UP000679129">
    <property type="component" value="Chromosome"/>
</dbReference>
<dbReference type="Gene3D" id="2.130.10.30">
    <property type="entry name" value="Regulator of chromosome condensation 1/beta-lactamase-inhibitor protein II"/>
    <property type="match status" value="1"/>
</dbReference>
<reference evidence="1" key="1">
    <citation type="submission" date="2021-06" db="EMBL/GenBank/DDBJ databases">
        <title>An adapted protocol for Saccharibacteria cultivation: two new species join this phylum of Candidate Phyla Radiations.</title>
        <authorList>
            <person name="Ibrahim A."/>
            <person name="Maatouk M."/>
            <person name="Zgheib R."/>
            <person name="Haddad G."/>
            <person name="Bou Khalil J."/>
            <person name="Raoult D."/>
            <person name="Bittar F."/>
        </authorList>
    </citation>
    <scope>NUCLEOTIDE SEQUENCE</scope>
    <source>
        <strain evidence="1">IHU1</strain>
    </source>
</reference>
<protein>
    <submittedName>
        <fullName evidence="1">Uncharacterized protein</fullName>
    </submittedName>
</protein>
<accession>A0A8F1SBA4</accession>
<evidence type="ECO:0000313" key="1">
    <source>
        <dbReference type="EMBL" id="QWQ32113.1"/>
    </source>
</evidence>
<dbReference type="EMBL" id="CP076460">
    <property type="protein sequence ID" value="QWQ32113.1"/>
    <property type="molecule type" value="Genomic_DNA"/>
</dbReference>